<gene>
    <name evidence="1" type="ORF">F2P81_019486</name>
</gene>
<organism evidence="1 2">
    <name type="scientific">Scophthalmus maximus</name>
    <name type="common">Turbot</name>
    <name type="synonym">Psetta maxima</name>
    <dbReference type="NCBI Taxonomy" id="52904"/>
    <lineage>
        <taxon>Eukaryota</taxon>
        <taxon>Metazoa</taxon>
        <taxon>Chordata</taxon>
        <taxon>Craniata</taxon>
        <taxon>Vertebrata</taxon>
        <taxon>Euteleostomi</taxon>
        <taxon>Actinopterygii</taxon>
        <taxon>Neopterygii</taxon>
        <taxon>Teleostei</taxon>
        <taxon>Neoteleostei</taxon>
        <taxon>Acanthomorphata</taxon>
        <taxon>Carangaria</taxon>
        <taxon>Pleuronectiformes</taxon>
        <taxon>Pleuronectoidei</taxon>
        <taxon>Scophthalmidae</taxon>
        <taxon>Scophthalmus</taxon>
    </lineage>
</organism>
<dbReference type="Proteomes" id="UP000438429">
    <property type="component" value="Unassembled WGS sequence"/>
</dbReference>
<evidence type="ECO:0000313" key="1">
    <source>
        <dbReference type="EMBL" id="KAF0028399.1"/>
    </source>
</evidence>
<accession>A0A6A4S774</accession>
<protein>
    <submittedName>
        <fullName evidence="1">Uncharacterized protein</fullName>
    </submittedName>
</protein>
<reference evidence="1 2" key="1">
    <citation type="submission" date="2019-06" db="EMBL/GenBank/DDBJ databases">
        <title>Draft genomes of female and male turbot (Scophthalmus maximus).</title>
        <authorList>
            <person name="Xu H."/>
            <person name="Xu X.-W."/>
            <person name="Shao C."/>
            <person name="Chen S."/>
        </authorList>
    </citation>
    <scope>NUCLEOTIDE SEQUENCE [LARGE SCALE GENOMIC DNA]</scope>
    <source>
        <strain evidence="1">Ysfricsl-2016a</strain>
        <tissue evidence="1">Blood</tissue>
    </source>
</reference>
<comment type="caution">
    <text evidence="1">The sequence shown here is derived from an EMBL/GenBank/DDBJ whole genome shotgun (WGS) entry which is preliminary data.</text>
</comment>
<dbReference type="EMBL" id="VEVO01000017">
    <property type="protein sequence ID" value="KAF0028399.1"/>
    <property type="molecule type" value="Genomic_DNA"/>
</dbReference>
<evidence type="ECO:0000313" key="2">
    <source>
        <dbReference type="Proteomes" id="UP000438429"/>
    </source>
</evidence>
<dbReference type="AlphaFoldDB" id="A0A6A4S774"/>
<name>A0A6A4S774_SCOMX</name>
<proteinExistence type="predicted"/>
<sequence>MSPSLTQDGIIEMQRITKPTWLECSLSLNVLRSLCTSFSQRIGTDVVVVVVSADTTSLKMFTRWKTHDIRNENRIKKERPSTRRVQHSSIFANVGINDGKKSKSEDVTVISNLWKTSGCAVPT</sequence>